<dbReference type="Gene3D" id="3.10.129.30">
    <property type="entry name" value="Rv0098, thioesterase-like hot dog domain"/>
    <property type="match status" value="1"/>
</dbReference>
<gene>
    <name evidence="9" type="ORF">EV192_103221</name>
</gene>
<evidence type="ECO:0000256" key="7">
    <source>
        <dbReference type="ARBA" id="ARBA00035448"/>
    </source>
</evidence>
<dbReference type="GO" id="GO:0006631">
    <property type="term" value="P:fatty acid metabolic process"/>
    <property type="evidence" value="ECO:0007669"/>
    <property type="project" value="UniProtKB-KW"/>
</dbReference>
<dbReference type="EC" id="4.3.2.11" evidence="5"/>
<keyword evidence="10" id="KW-1185">Reference proteome</keyword>
<evidence type="ECO:0000256" key="4">
    <source>
        <dbReference type="ARBA" id="ARBA00035117"/>
    </source>
</evidence>
<evidence type="ECO:0000313" key="9">
    <source>
        <dbReference type="EMBL" id="TCO60646.1"/>
    </source>
</evidence>
<dbReference type="InterPro" id="IPR022598">
    <property type="entry name" value="FcoT_ThioEstase"/>
</dbReference>
<evidence type="ECO:0000256" key="5">
    <source>
        <dbReference type="ARBA" id="ARBA00035127"/>
    </source>
</evidence>
<comment type="catalytic activity">
    <reaction evidence="8">
        <text>a (3R)-3-[(carboxymethyl)amino]fatty acid + holo-[ACP] + H(+) = a (2E)-enoyl-[ACP] + glycine + H2O</text>
        <dbReference type="Rhea" id="RHEA:74923"/>
        <dbReference type="Rhea" id="RHEA-COMP:9685"/>
        <dbReference type="Rhea" id="RHEA-COMP:9925"/>
        <dbReference type="ChEBI" id="CHEBI:15377"/>
        <dbReference type="ChEBI" id="CHEBI:15378"/>
        <dbReference type="ChEBI" id="CHEBI:57305"/>
        <dbReference type="ChEBI" id="CHEBI:64479"/>
        <dbReference type="ChEBI" id="CHEBI:78784"/>
        <dbReference type="ChEBI" id="CHEBI:193080"/>
        <dbReference type="EC" id="4.3.2.11"/>
    </reaction>
    <physiologicalReaction direction="right-to-left" evidence="8">
        <dbReference type="Rhea" id="RHEA:74925"/>
    </physiologicalReaction>
</comment>
<dbReference type="Pfam" id="PF10862">
    <property type="entry name" value="FcoT"/>
    <property type="match status" value="1"/>
</dbReference>
<keyword evidence="1" id="KW-0276">Fatty acid metabolism</keyword>
<name>A0A4R2JTR2_9PSEU</name>
<comment type="caution">
    <text evidence="9">The sequence shown here is derived from an EMBL/GenBank/DDBJ whole genome shotgun (WGS) entry which is preliminary data.</text>
</comment>
<accession>A0A4R2JTR2</accession>
<evidence type="ECO:0000313" key="10">
    <source>
        <dbReference type="Proteomes" id="UP000295680"/>
    </source>
</evidence>
<evidence type="ECO:0000256" key="2">
    <source>
        <dbReference type="ARBA" id="ARBA00023098"/>
    </source>
</evidence>
<protein>
    <recommendedName>
        <fullName evidence="6">(2E)-enoyl-[ACP] glycyltransferase</fullName>
        <ecNumber evidence="5">4.3.2.11</ecNumber>
    </recommendedName>
    <alternativeName>
        <fullName evidence="7">(2E)-unsaturated fatty acyl-[ACP] glycyltransferase</fullName>
    </alternativeName>
</protein>
<evidence type="ECO:0000256" key="6">
    <source>
        <dbReference type="ARBA" id="ARBA00035169"/>
    </source>
</evidence>
<evidence type="ECO:0000256" key="1">
    <source>
        <dbReference type="ARBA" id="ARBA00022832"/>
    </source>
</evidence>
<sequence length="170" mass="19277">MTVSYATDFDLLGQVLECYKPHCRYLKTMAVSLVDGQVSGTAELAIGESCYIEDTGHLNAVEVNIAYNQMLYYVVAMAVREKMAPVVSTWTMAEYWRRRLPDILITRLVSRFQWPVDPRAFQGEFTLTNISQRRLTPSSPPLVALDTAFRFWDDRRGRSDGEVTVAIIGS</sequence>
<keyword evidence="2" id="KW-0443">Lipid metabolism</keyword>
<organism evidence="9 10">
    <name type="scientific">Actinocrispum wychmicini</name>
    <dbReference type="NCBI Taxonomy" id="1213861"/>
    <lineage>
        <taxon>Bacteria</taxon>
        <taxon>Bacillati</taxon>
        <taxon>Actinomycetota</taxon>
        <taxon>Actinomycetes</taxon>
        <taxon>Pseudonocardiales</taxon>
        <taxon>Pseudonocardiaceae</taxon>
        <taxon>Actinocrispum</taxon>
    </lineage>
</organism>
<dbReference type="EMBL" id="SLWS01000003">
    <property type="protein sequence ID" value="TCO60646.1"/>
    <property type="molecule type" value="Genomic_DNA"/>
</dbReference>
<comment type="similarity">
    <text evidence="4">Belongs to the FcoT family.</text>
</comment>
<dbReference type="InterPro" id="IPR043064">
    <property type="entry name" value="FcoT_ThioEstase_Rv0098-like_sf"/>
</dbReference>
<evidence type="ECO:0000256" key="8">
    <source>
        <dbReference type="ARBA" id="ARBA00048742"/>
    </source>
</evidence>
<reference evidence="9 10" key="1">
    <citation type="submission" date="2019-03" db="EMBL/GenBank/DDBJ databases">
        <title>Genomic Encyclopedia of Type Strains, Phase IV (KMG-IV): sequencing the most valuable type-strain genomes for metagenomic binning, comparative biology and taxonomic classification.</title>
        <authorList>
            <person name="Goeker M."/>
        </authorList>
    </citation>
    <scope>NUCLEOTIDE SEQUENCE [LARGE SCALE GENOMIC DNA]</scope>
    <source>
        <strain evidence="9 10">DSM 45934</strain>
    </source>
</reference>
<evidence type="ECO:0000256" key="3">
    <source>
        <dbReference type="ARBA" id="ARBA00023239"/>
    </source>
</evidence>
<keyword evidence="3" id="KW-0456">Lyase</keyword>
<proteinExistence type="inferred from homology"/>
<dbReference type="AlphaFoldDB" id="A0A4R2JTR2"/>
<dbReference type="Proteomes" id="UP000295680">
    <property type="component" value="Unassembled WGS sequence"/>
</dbReference>
<dbReference type="RefSeq" id="WP_207926066.1">
    <property type="nucleotide sequence ID" value="NZ_SLWS01000003.1"/>
</dbReference>
<dbReference type="GO" id="GO:0016829">
    <property type="term" value="F:lyase activity"/>
    <property type="evidence" value="ECO:0007669"/>
    <property type="project" value="UniProtKB-KW"/>
</dbReference>